<protein>
    <submittedName>
        <fullName evidence="2">Uncharacterized protein</fullName>
    </submittedName>
</protein>
<dbReference type="Proteomes" id="UP000030647">
    <property type="component" value="Unassembled WGS sequence"/>
</dbReference>
<dbReference type="eggNOG" id="ENOG502ZU7M">
    <property type="taxonomic scope" value="Bacteria"/>
</dbReference>
<feature type="transmembrane region" description="Helical" evidence="1">
    <location>
        <begin position="32"/>
        <end position="51"/>
    </location>
</feature>
<dbReference type="HOGENOM" id="CLU_2492998_0_0_9"/>
<dbReference type="AlphaFoldDB" id="U4TUK5"/>
<name>U4TUK5_9LACO</name>
<organism evidence="2 3">
    <name type="scientific">Schleiferilactobacillus shenzhenensis LY-73</name>
    <dbReference type="NCBI Taxonomy" id="1231336"/>
    <lineage>
        <taxon>Bacteria</taxon>
        <taxon>Bacillati</taxon>
        <taxon>Bacillota</taxon>
        <taxon>Bacilli</taxon>
        <taxon>Lactobacillales</taxon>
        <taxon>Lactobacillaceae</taxon>
        <taxon>Schleiferilactobacillus</taxon>
    </lineage>
</organism>
<sequence length="95" mass="10825">MFYWLVVFVGFLALLAGTQWLLAWLKQRGIHINRWLFGLLAFLVLIVPHVLMKQVPPVLDGILYGLCAVFAVAFMTESHALALREEKEHGITPKH</sequence>
<feature type="transmembrane region" description="Helical" evidence="1">
    <location>
        <begin position="6"/>
        <end position="25"/>
    </location>
</feature>
<gene>
    <name evidence="2" type="ORF">L248_3050</name>
</gene>
<keyword evidence="1" id="KW-0812">Transmembrane</keyword>
<dbReference type="RefSeq" id="WP_022529635.1">
    <property type="nucleotide sequence ID" value="NZ_KI271589.1"/>
</dbReference>
<dbReference type="STRING" id="1231336.L248_3050"/>
<dbReference type="EMBL" id="KI271589">
    <property type="protein sequence ID" value="ERL65112.1"/>
    <property type="molecule type" value="Genomic_DNA"/>
</dbReference>
<keyword evidence="3" id="KW-1185">Reference proteome</keyword>
<dbReference type="OrthoDB" id="2200216at2"/>
<proteinExistence type="predicted"/>
<accession>U4TUK5</accession>
<keyword evidence="1" id="KW-1133">Transmembrane helix</keyword>
<evidence type="ECO:0000256" key="1">
    <source>
        <dbReference type="SAM" id="Phobius"/>
    </source>
</evidence>
<reference evidence="3" key="1">
    <citation type="journal article" date="2013" name="Genome Announc.">
        <title>Whole-Genome Sequencing of Lactobacillus shenzhenensis Strain LY-73T.</title>
        <authorList>
            <person name="Lin Z."/>
            <person name="Liu Z."/>
            <person name="Yang R."/>
            <person name="Zou Y."/>
            <person name="Wan D."/>
            <person name="Chen J."/>
            <person name="Guo M."/>
            <person name="Zhao J."/>
            <person name="Fang C."/>
            <person name="Yang R."/>
            <person name="Liu F."/>
        </authorList>
    </citation>
    <scope>NUCLEOTIDE SEQUENCE [LARGE SCALE GENOMIC DNA]</scope>
    <source>
        <strain evidence="3">LY-73</strain>
    </source>
</reference>
<evidence type="ECO:0000313" key="2">
    <source>
        <dbReference type="EMBL" id="ERL65112.1"/>
    </source>
</evidence>
<keyword evidence="1" id="KW-0472">Membrane</keyword>
<feature type="transmembrane region" description="Helical" evidence="1">
    <location>
        <begin position="63"/>
        <end position="83"/>
    </location>
</feature>
<evidence type="ECO:0000313" key="3">
    <source>
        <dbReference type="Proteomes" id="UP000030647"/>
    </source>
</evidence>